<evidence type="ECO:0000256" key="1">
    <source>
        <dbReference type="SAM" id="Phobius"/>
    </source>
</evidence>
<keyword evidence="3" id="KW-1185">Reference proteome</keyword>
<keyword evidence="1" id="KW-1133">Transmembrane helix</keyword>
<dbReference type="Gene3D" id="3.30.1150.10">
    <property type="match status" value="1"/>
</dbReference>
<evidence type="ECO:0008006" key="4">
    <source>
        <dbReference type="Google" id="ProtNLM"/>
    </source>
</evidence>
<keyword evidence="1" id="KW-0472">Membrane</keyword>
<proteinExistence type="predicted"/>
<dbReference type="SUPFAM" id="SSF74653">
    <property type="entry name" value="TolA/TonB C-terminal domain"/>
    <property type="match status" value="1"/>
</dbReference>
<dbReference type="EMBL" id="BMME01000001">
    <property type="protein sequence ID" value="GGK15262.1"/>
    <property type="molecule type" value="Genomic_DNA"/>
</dbReference>
<reference evidence="3" key="1">
    <citation type="journal article" date="2019" name="Int. J. Syst. Evol. Microbiol.">
        <title>The Global Catalogue of Microorganisms (GCM) 10K type strain sequencing project: providing services to taxonomists for standard genome sequencing and annotation.</title>
        <authorList>
            <consortium name="The Broad Institute Genomics Platform"/>
            <consortium name="The Broad Institute Genome Sequencing Center for Infectious Disease"/>
            <person name="Wu L."/>
            <person name="Ma J."/>
        </authorList>
    </citation>
    <scope>NUCLEOTIDE SEQUENCE [LARGE SCALE GENOMIC DNA]</scope>
    <source>
        <strain evidence="3">CGMCC 1.8985</strain>
    </source>
</reference>
<gene>
    <name evidence="2" type="ORF">GCM10011394_25560</name>
</gene>
<feature type="transmembrane region" description="Helical" evidence="1">
    <location>
        <begin position="30"/>
        <end position="48"/>
    </location>
</feature>
<sequence>MTEAEERKLLKQILEALDEATVRRWSWQAFALNAVSFATLTVIAMWLFQNPHLLDIPRVVSLLGAVFAGALIGAVSTWALLCKNGAAVRKYIDSEKVRARLAELEPSGVRPAMRAIGNLLALSLCSSSAAAAGVGPIPSCSSELAPLSIVAPRLPPRLHNEFVGKAQVSFVIGRTGRVESPSIVSTDWQPVGRSAGQPIGYSEAILAAVAQWRYPPRKSACGHEIPVEFLIDEAPDSGAGRLQQLS</sequence>
<feature type="transmembrane region" description="Helical" evidence="1">
    <location>
        <begin position="60"/>
        <end position="81"/>
    </location>
</feature>
<organism evidence="2 3">
    <name type="scientific">Luteimonas terricola</name>
    <dbReference type="NCBI Taxonomy" id="645597"/>
    <lineage>
        <taxon>Bacteria</taxon>
        <taxon>Pseudomonadati</taxon>
        <taxon>Pseudomonadota</taxon>
        <taxon>Gammaproteobacteria</taxon>
        <taxon>Lysobacterales</taxon>
        <taxon>Lysobacteraceae</taxon>
        <taxon>Luteimonas</taxon>
    </lineage>
</organism>
<protein>
    <recommendedName>
        <fullName evidence="4">TonB C-terminal domain-containing protein</fullName>
    </recommendedName>
</protein>
<accession>A0ABQ2EN74</accession>
<comment type="caution">
    <text evidence="2">The sequence shown here is derived from an EMBL/GenBank/DDBJ whole genome shotgun (WGS) entry which is preliminary data.</text>
</comment>
<evidence type="ECO:0000313" key="3">
    <source>
        <dbReference type="Proteomes" id="UP000599009"/>
    </source>
</evidence>
<name>A0ABQ2EN74_9GAMM</name>
<keyword evidence="1" id="KW-0812">Transmembrane</keyword>
<evidence type="ECO:0000313" key="2">
    <source>
        <dbReference type="EMBL" id="GGK15262.1"/>
    </source>
</evidence>
<dbReference type="Proteomes" id="UP000599009">
    <property type="component" value="Unassembled WGS sequence"/>
</dbReference>